<dbReference type="SUPFAM" id="SSF54637">
    <property type="entry name" value="Thioesterase/thiol ester dehydrase-isomerase"/>
    <property type="match status" value="1"/>
</dbReference>
<sequence length="669" mass="75299">MDTTDDEIYIPRDFIESVQSWDDIFKQLQDGNEWVERIDKELSDSDLSILRHAFLMDGHNFMSTLTQYLHAVKWQEFVAHICTHSVSVVPVLMHLLFEGLCSYLGGNVPEPASGSFHNELDKLKGSELFDSGCVEAIRNRTGFTMRRSLLKDRVEGNWKGIEFAEVGYLNQLYQAVKKEKDHFAGLEIVISTDMDVLIAEVEDGINRIDSTHADDMTFGYHIISPNKGEPDLLSLSKRWTTIGRNICRLGLRVGADVPRSPTQCKRTTIITALKAIINNEGPAVNIMLSRLEKYQVQIQKQQQVITALQFRHLMEHLPIGVRDQWLAAASSKVDEVSKASRWDRMKEVEKWQEFWLEAVKQIFRAYKKNGREAVEGSEGHEPSPFANLLKYHLARAGEKEDERDAVQLLANETDVGERVKRLYNTLSQIIHQYSDANFEVNRLNFSPLDAQILAALVPKESRNKAPDDEDRSWDPVDKKGEIIVWKKEFRRYVWESVTPAASTRTQADPSNEGILVRVKGLWSFLGTKFPSAELFPKNRSISTATFDEANLSSSVTAKFTLAKKHINSCGMIHGAVLAALLDAVGRMALLTAGRCVVNGRVGVNVESSFVATAGDEIHVTGLMARGEEDQSYCTMVSMKTANDTMVASGSFKVWEVRETEDGEAFDSMV</sequence>
<proteinExistence type="predicted"/>
<reference evidence="1" key="1">
    <citation type="submission" date="2022-09" db="EMBL/GenBank/DDBJ databases">
        <title>Fusarium specimens isolated from Avocado Roots.</title>
        <authorList>
            <person name="Stajich J."/>
            <person name="Roper C."/>
            <person name="Heimlech-Rivalta G."/>
        </authorList>
    </citation>
    <scope>NUCLEOTIDE SEQUENCE</scope>
    <source>
        <strain evidence="1">CF00095</strain>
    </source>
</reference>
<gene>
    <name evidence="1" type="ORF">NW768_008290</name>
</gene>
<comment type="caution">
    <text evidence="1">The sequence shown here is derived from an EMBL/GenBank/DDBJ whole genome shotgun (WGS) entry which is preliminary data.</text>
</comment>
<protein>
    <recommendedName>
        <fullName evidence="3">Thioesterase domain-containing protein</fullName>
    </recommendedName>
</protein>
<name>A0ABQ8R6K3_FUSEQ</name>
<dbReference type="Gene3D" id="3.10.129.10">
    <property type="entry name" value="Hotdog Thioesterase"/>
    <property type="match status" value="1"/>
</dbReference>
<dbReference type="Proteomes" id="UP001152024">
    <property type="component" value="Unassembled WGS sequence"/>
</dbReference>
<keyword evidence="2" id="KW-1185">Reference proteome</keyword>
<organism evidence="1 2">
    <name type="scientific">Fusarium equiseti</name>
    <name type="common">Fusarium scirpi</name>
    <dbReference type="NCBI Taxonomy" id="61235"/>
    <lineage>
        <taxon>Eukaryota</taxon>
        <taxon>Fungi</taxon>
        <taxon>Dikarya</taxon>
        <taxon>Ascomycota</taxon>
        <taxon>Pezizomycotina</taxon>
        <taxon>Sordariomycetes</taxon>
        <taxon>Hypocreomycetidae</taxon>
        <taxon>Hypocreales</taxon>
        <taxon>Nectriaceae</taxon>
        <taxon>Fusarium</taxon>
        <taxon>Fusarium incarnatum-equiseti species complex</taxon>
    </lineage>
</organism>
<evidence type="ECO:0008006" key="3">
    <source>
        <dbReference type="Google" id="ProtNLM"/>
    </source>
</evidence>
<evidence type="ECO:0000313" key="1">
    <source>
        <dbReference type="EMBL" id="KAJ4128006.1"/>
    </source>
</evidence>
<accession>A0ABQ8R6K3</accession>
<evidence type="ECO:0000313" key="2">
    <source>
        <dbReference type="Proteomes" id="UP001152024"/>
    </source>
</evidence>
<dbReference type="InterPro" id="IPR029069">
    <property type="entry name" value="HotDog_dom_sf"/>
</dbReference>
<dbReference type="EMBL" id="JAOQBH010000012">
    <property type="protein sequence ID" value="KAJ4128006.1"/>
    <property type="molecule type" value="Genomic_DNA"/>
</dbReference>